<dbReference type="Pfam" id="PF04104">
    <property type="entry name" value="DNA_primase_lrg"/>
    <property type="match status" value="1"/>
</dbReference>
<keyword evidence="8 13" id="KW-0408">Iron</keyword>
<reference evidence="16 17" key="1">
    <citation type="submission" date="2019-09" db="EMBL/GenBank/DDBJ databases">
        <title>Bird 10,000 Genomes (B10K) Project - Family phase.</title>
        <authorList>
            <person name="Zhang G."/>
        </authorList>
    </citation>
    <scope>NUCLEOTIDE SEQUENCE [LARGE SCALE GENOMIC DNA]</scope>
    <source>
        <strain evidence="16">B10K-DU-029-32</strain>
        <tissue evidence="16">Liver or heart</tissue>
    </source>
</reference>
<evidence type="ECO:0000256" key="14">
    <source>
        <dbReference type="SAM" id="MobiDB-lite"/>
    </source>
</evidence>
<evidence type="ECO:0000256" key="5">
    <source>
        <dbReference type="ARBA" id="ARBA00022515"/>
    </source>
</evidence>
<evidence type="ECO:0000256" key="3">
    <source>
        <dbReference type="ARBA" id="ARBA00019038"/>
    </source>
</evidence>
<evidence type="ECO:0000256" key="11">
    <source>
        <dbReference type="ARBA" id="ARBA00061902"/>
    </source>
</evidence>
<evidence type="ECO:0000256" key="6">
    <source>
        <dbReference type="ARBA" id="ARBA00022705"/>
    </source>
</evidence>
<name>A0A7K8GI15_ORTSP</name>
<keyword evidence="7 13" id="KW-0479">Metal-binding</keyword>
<evidence type="ECO:0000256" key="1">
    <source>
        <dbReference type="ARBA" id="ARBA00001966"/>
    </source>
</evidence>
<dbReference type="CDD" id="cd07322">
    <property type="entry name" value="PriL_PriS_Eukaryotic"/>
    <property type="match status" value="1"/>
</dbReference>
<dbReference type="InterPro" id="IPR016558">
    <property type="entry name" value="DNA_primase_lsu_euk"/>
</dbReference>
<dbReference type="PANTHER" id="PTHR10537">
    <property type="entry name" value="DNA PRIMASE LARGE SUBUNIT"/>
    <property type="match status" value="1"/>
</dbReference>
<comment type="similarity">
    <text evidence="2">Belongs to the eukaryotic-type primase large subunit family.</text>
</comment>
<feature type="non-terminal residue" evidence="16">
    <location>
        <position position="508"/>
    </location>
</feature>
<keyword evidence="6" id="KW-0235">DNA replication</keyword>
<dbReference type="InterPro" id="IPR007238">
    <property type="entry name" value="DNA_primase_lsu_euk/arc"/>
</dbReference>
<comment type="subunit">
    <text evidence="11">Heterodimer of a catalytic subunit PRIM1 and a regulatory subunit PRIM2, also known as the DNA primase complex. Interacts via (C-terminus) with PRIM1. Component of the alpha DNA polymerase complex (also known as the alpha DNA polymerase-primase complex) consisting of four subunits: the catalytic subunit POLA1, the regulatory subunit POLA2, and the primase complex subunits PRIM1 and PRIM2 respectively. Within the complex, POLA1 directly interacts with PRIM2.</text>
</comment>
<feature type="binding site" evidence="13">
    <location>
        <position position="367"/>
    </location>
    <ligand>
        <name>[4Fe-4S] cluster</name>
        <dbReference type="ChEBI" id="CHEBI:49883"/>
    </ligand>
</feature>
<dbReference type="PIRSF" id="PIRSF009449">
    <property type="entry name" value="DNA_primase_large_subunit"/>
    <property type="match status" value="1"/>
</dbReference>
<evidence type="ECO:0000256" key="12">
    <source>
        <dbReference type="ARBA" id="ARBA00080636"/>
    </source>
</evidence>
<dbReference type="GO" id="GO:0003677">
    <property type="term" value="F:DNA binding"/>
    <property type="evidence" value="ECO:0007669"/>
    <property type="project" value="UniProtKB-KW"/>
</dbReference>
<gene>
    <name evidence="16" type="primary">Prim2</name>
    <name evidence="16" type="ORF">ORTSPA_R05349</name>
</gene>
<proteinExistence type="inferred from homology"/>
<dbReference type="FunFam" id="1.20.930.80:FF:000001">
    <property type="entry name" value="DNA primase large subunit"/>
    <property type="match status" value="1"/>
</dbReference>
<dbReference type="Gene3D" id="1.20.930.80">
    <property type="match status" value="1"/>
</dbReference>
<dbReference type="GO" id="GO:0046872">
    <property type="term" value="F:metal ion binding"/>
    <property type="evidence" value="ECO:0007669"/>
    <property type="project" value="UniProtKB-KW"/>
</dbReference>
<keyword evidence="5" id="KW-0639">Primosome</keyword>
<dbReference type="GO" id="GO:0005658">
    <property type="term" value="C:alpha DNA polymerase:primase complex"/>
    <property type="evidence" value="ECO:0007669"/>
    <property type="project" value="UniProtKB-ARBA"/>
</dbReference>
<feature type="binding site" evidence="13">
    <location>
        <position position="384"/>
    </location>
    <ligand>
        <name>[4Fe-4S] cluster</name>
        <dbReference type="ChEBI" id="CHEBI:49883"/>
    </ligand>
</feature>
<feature type="domain" description="DNA primase large subunit C-terminal" evidence="15">
    <location>
        <begin position="278"/>
        <end position="448"/>
    </location>
</feature>
<feature type="non-terminal residue" evidence="16">
    <location>
        <position position="1"/>
    </location>
</feature>
<keyword evidence="9 13" id="KW-0411">Iron-sulfur</keyword>
<evidence type="ECO:0000256" key="9">
    <source>
        <dbReference type="ARBA" id="ARBA00023014"/>
    </source>
</evidence>
<dbReference type="InterPro" id="IPR058560">
    <property type="entry name" value="DNA_primase_C"/>
</dbReference>
<sequence>MEFSSRARQKHARLAGDRREQYPHSLQFYLEPPTESISLVEFESFAIDRLKLLKVVENLGVSYVRNTDLYKTKLEAELRKLKFPYRALAEDDYEARRKDHISHFILRLAYCQSEDLRRWFLQQEMDLFRYRFNELTESLMQKFLEHVNLSFEAIGEDLKNELANELSASTPGFSLLKVKEQMFFKVGLVDAVDLFRARKVFIKDGFAYVPFKEIDVIVLNNYRTKLSKALALTARSLPSIQSDERLQPLLNHLSHSYVGPDYSVQKNTGKISLDQIDALSVKSFPLCMRQLHRALRDSHHLRHGGRMQYGLFLKGIGLTLEQALEFWKKEFIRGKVDADKFDKGYAYSIRHSYGKEGKRTDYTPYSCMKIIMSNPPSQGDYHGCPFRHSDPELLKQKLQSYKIPPSGITQILELVKGMHYQLACQKYFELTHDVDDVGFSLNHPNQYFTESQKLLNGGRELKKEFNNSGNVQQKNNSQGSINSSSTPTSSNATADTELEGLEAYFAED</sequence>
<evidence type="ECO:0000256" key="10">
    <source>
        <dbReference type="ARBA" id="ARBA00023125"/>
    </source>
</evidence>
<organism evidence="16 17">
    <name type="scientific">Orthonyx spaldingii</name>
    <name type="common">Chowchilla</name>
    <dbReference type="NCBI Taxonomy" id="38397"/>
    <lineage>
        <taxon>Eukaryota</taxon>
        <taxon>Metazoa</taxon>
        <taxon>Chordata</taxon>
        <taxon>Craniata</taxon>
        <taxon>Vertebrata</taxon>
        <taxon>Euteleostomi</taxon>
        <taxon>Archelosauria</taxon>
        <taxon>Archosauria</taxon>
        <taxon>Dinosauria</taxon>
        <taxon>Saurischia</taxon>
        <taxon>Theropoda</taxon>
        <taxon>Coelurosauria</taxon>
        <taxon>Aves</taxon>
        <taxon>Neognathae</taxon>
        <taxon>Neoaves</taxon>
        <taxon>Telluraves</taxon>
        <taxon>Australaves</taxon>
        <taxon>Passeriformes</taxon>
        <taxon>Corvoidea</taxon>
        <taxon>Orthonychidae</taxon>
        <taxon>Orthonyx</taxon>
    </lineage>
</organism>
<evidence type="ECO:0000313" key="16">
    <source>
        <dbReference type="EMBL" id="NXC04031.1"/>
    </source>
</evidence>
<dbReference type="GO" id="GO:0006270">
    <property type="term" value="P:DNA replication initiation"/>
    <property type="evidence" value="ECO:0007669"/>
    <property type="project" value="UniProtKB-ARBA"/>
</dbReference>
<feature type="region of interest" description="Disordered" evidence="14">
    <location>
        <begin position="467"/>
        <end position="508"/>
    </location>
</feature>
<feature type="compositionally biased region" description="Acidic residues" evidence="14">
    <location>
        <begin position="496"/>
        <end position="508"/>
    </location>
</feature>
<comment type="caution">
    <text evidence="16">The sequence shown here is derived from an EMBL/GenBank/DDBJ whole genome shotgun (WGS) entry which is preliminary data.</text>
</comment>
<dbReference type="AlphaFoldDB" id="A0A7K8GI15"/>
<dbReference type="PANTHER" id="PTHR10537:SF3">
    <property type="entry name" value="DNA PRIMASE LARGE SUBUNIT"/>
    <property type="match status" value="1"/>
</dbReference>
<evidence type="ECO:0000259" key="15">
    <source>
        <dbReference type="Pfam" id="PF04104"/>
    </source>
</evidence>
<dbReference type="GO" id="GO:0006269">
    <property type="term" value="P:DNA replication, synthesis of primer"/>
    <property type="evidence" value="ECO:0007669"/>
    <property type="project" value="UniProtKB-KW"/>
</dbReference>
<evidence type="ECO:0000256" key="7">
    <source>
        <dbReference type="ARBA" id="ARBA00022723"/>
    </source>
</evidence>
<keyword evidence="10" id="KW-0238">DNA-binding</keyword>
<dbReference type="Pfam" id="PF26466">
    <property type="entry name" value="DNA_primase_lrg_N"/>
    <property type="match status" value="1"/>
</dbReference>
<keyword evidence="4 13" id="KW-0004">4Fe-4S</keyword>
<dbReference type="GO" id="GO:0051539">
    <property type="term" value="F:4 iron, 4 sulfur cluster binding"/>
    <property type="evidence" value="ECO:0007669"/>
    <property type="project" value="UniProtKB-KW"/>
</dbReference>
<dbReference type="EMBL" id="VZTJ01003038">
    <property type="protein sequence ID" value="NXC04031.1"/>
    <property type="molecule type" value="Genomic_DNA"/>
</dbReference>
<protein>
    <recommendedName>
        <fullName evidence="3">DNA primase large subunit</fullName>
    </recommendedName>
    <alternativeName>
        <fullName evidence="12">DNA primase 58 kDa subunit</fullName>
    </alternativeName>
</protein>
<comment type="cofactor">
    <cofactor evidence="1">
        <name>[4Fe-4S] cluster</name>
        <dbReference type="ChEBI" id="CHEBI:49883"/>
    </cofactor>
</comment>
<feature type="compositionally biased region" description="Low complexity" evidence="14">
    <location>
        <begin position="475"/>
        <end position="495"/>
    </location>
</feature>
<feature type="binding site" evidence="13">
    <location>
        <position position="287"/>
    </location>
    <ligand>
        <name>[4Fe-4S] cluster</name>
        <dbReference type="ChEBI" id="CHEBI:49883"/>
    </ligand>
</feature>
<feature type="binding site" evidence="13">
    <location>
        <position position="424"/>
    </location>
    <ligand>
        <name>[4Fe-4S] cluster</name>
        <dbReference type="ChEBI" id="CHEBI:49883"/>
    </ligand>
</feature>
<evidence type="ECO:0000256" key="8">
    <source>
        <dbReference type="ARBA" id="ARBA00023004"/>
    </source>
</evidence>
<dbReference type="Proteomes" id="UP000526602">
    <property type="component" value="Unassembled WGS sequence"/>
</dbReference>
<evidence type="ECO:0000256" key="13">
    <source>
        <dbReference type="PIRSR" id="PIRSR009449-1"/>
    </source>
</evidence>
<accession>A0A7K8GI15</accession>
<evidence type="ECO:0000256" key="2">
    <source>
        <dbReference type="ARBA" id="ARBA00010564"/>
    </source>
</evidence>
<keyword evidence="17" id="KW-1185">Reference proteome</keyword>
<evidence type="ECO:0000313" key="17">
    <source>
        <dbReference type="Proteomes" id="UP000526602"/>
    </source>
</evidence>
<evidence type="ECO:0000256" key="4">
    <source>
        <dbReference type="ARBA" id="ARBA00022485"/>
    </source>
</evidence>